<dbReference type="CDD" id="cd00995">
    <property type="entry name" value="PBP2_NikA_DppA_OppA_like"/>
    <property type="match status" value="1"/>
</dbReference>
<protein>
    <recommendedName>
        <fullName evidence="5">Solute-binding protein family 5 domain-containing protein</fullName>
    </recommendedName>
</protein>
<dbReference type="PANTHER" id="PTHR30290">
    <property type="entry name" value="PERIPLASMIC BINDING COMPONENT OF ABC TRANSPORTER"/>
    <property type="match status" value="1"/>
</dbReference>
<sequence length="696" mass="78658">MTFAKGLKCNYLKFIFVDSSIINKIRRIINKAKLALVNFYWLCRRHFSGTKFKNDLIKNGKQQIDPVRNMLRNLLRLGKNITPPRNGISNKVDLDKKLVCSLSQTRWPNCAQLKYIKRYLNVWELRVVYSCLWLILISSLFLGTRFYLNHLQDLPASGGEYSEGVVGAPKYINPLYASVNDVDSDITSLVFSSLFKRGASGELINDLAESYAISPDGKNYTIKIKTGVNWHNSGSLTAADIIFTFNAIKDAQYKSPLRTSFSGVEIAAVDDQTIKFILAEPYAAFLDLLIFGILPQESWQQVSPSAASLAELNLKPIGSGPYKFKSLVKDKSGNIRSYTLSKNENYYGPMPYIDKITFKFFASFEELTAALNNNLVNGISYLPDQFKNEIVAKDSLNFYQLSLPQLAIIFFNPKINAALANKKVRQALAYALDKNQIISQAKEQNARLIDGPIISASFAYNASIKKYNYDIASANKLLDEAGWKAVTITEADIDQAKVEVNSADEAVRKKAEAKVLLGAGEWRAKGNDYFIIELITVEMPEYAKAAEIAAKFWQDIKVRTIVNLIPVNKIQSEVIRQRNFSALLYSELVGADPDPYAFWHSSQISQAGLNIADYANKEVDKLLEDARLSNDKNVRREKYIKFQEIIAEEVPAIFLYSPNYTYVQAKKVKGFTVKNIFMPYNRLADINNWYIKTGKR</sequence>
<organism evidence="6 7">
    <name type="scientific">Candidatus Falkowbacteria bacterium CG_4_9_14_3_um_filter_38_19</name>
    <dbReference type="NCBI Taxonomy" id="1974559"/>
    <lineage>
        <taxon>Bacteria</taxon>
        <taxon>Candidatus Falkowiibacteriota</taxon>
    </lineage>
</organism>
<comment type="caution">
    <text evidence="6">The sequence shown here is derived from an EMBL/GenBank/DDBJ whole genome shotgun (WGS) entry which is preliminary data.</text>
</comment>
<dbReference type="AlphaFoldDB" id="A0A2M8AFN7"/>
<dbReference type="GO" id="GO:1904680">
    <property type="term" value="F:peptide transmembrane transporter activity"/>
    <property type="evidence" value="ECO:0007669"/>
    <property type="project" value="TreeGrafter"/>
</dbReference>
<feature type="domain" description="Solute-binding protein family 5" evidence="5">
    <location>
        <begin position="202"/>
        <end position="601"/>
    </location>
</feature>
<dbReference type="Gene3D" id="3.40.190.10">
    <property type="entry name" value="Periplasmic binding protein-like II"/>
    <property type="match status" value="1"/>
</dbReference>
<feature type="transmembrane region" description="Helical" evidence="4">
    <location>
        <begin position="127"/>
        <end position="148"/>
    </location>
</feature>
<reference evidence="7" key="1">
    <citation type="submission" date="2017-09" db="EMBL/GenBank/DDBJ databases">
        <title>Depth-based differentiation of microbial function through sediment-hosted aquifers and enrichment of novel symbionts in the deep terrestrial subsurface.</title>
        <authorList>
            <person name="Probst A.J."/>
            <person name="Ladd B."/>
            <person name="Jarett J.K."/>
            <person name="Geller-Mcgrath D.E."/>
            <person name="Sieber C.M.K."/>
            <person name="Emerson J.B."/>
            <person name="Anantharaman K."/>
            <person name="Thomas B.C."/>
            <person name="Malmstrom R."/>
            <person name="Stieglmeier M."/>
            <person name="Klingl A."/>
            <person name="Woyke T."/>
            <person name="Ryan C.M."/>
            <person name="Banfield J.F."/>
        </authorList>
    </citation>
    <scope>NUCLEOTIDE SEQUENCE [LARGE SCALE GENOMIC DNA]</scope>
</reference>
<dbReference type="Proteomes" id="UP000230611">
    <property type="component" value="Unassembled WGS sequence"/>
</dbReference>
<name>A0A2M8AFN7_9BACT</name>
<dbReference type="Gene3D" id="3.90.76.10">
    <property type="entry name" value="Dipeptide-binding Protein, Domain 1"/>
    <property type="match status" value="1"/>
</dbReference>
<dbReference type="PANTHER" id="PTHR30290:SF9">
    <property type="entry name" value="OLIGOPEPTIDE-BINDING PROTEIN APPA"/>
    <property type="match status" value="1"/>
</dbReference>
<dbReference type="Pfam" id="PF00496">
    <property type="entry name" value="SBP_bac_5"/>
    <property type="match status" value="1"/>
</dbReference>
<evidence type="ECO:0000256" key="4">
    <source>
        <dbReference type="SAM" id="Phobius"/>
    </source>
</evidence>
<dbReference type="Gene3D" id="3.10.105.10">
    <property type="entry name" value="Dipeptide-binding Protein, Domain 3"/>
    <property type="match status" value="1"/>
</dbReference>
<keyword evidence="3" id="KW-0732">Signal</keyword>
<feature type="non-terminal residue" evidence="6">
    <location>
        <position position="696"/>
    </location>
</feature>
<dbReference type="SUPFAM" id="SSF53850">
    <property type="entry name" value="Periplasmic binding protein-like II"/>
    <property type="match status" value="1"/>
</dbReference>
<keyword evidence="4" id="KW-0472">Membrane</keyword>
<evidence type="ECO:0000313" key="6">
    <source>
        <dbReference type="EMBL" id="PJB16413.1"/>
    </source>
</evidence>
<evidence type="ECO:0000259" key="5">
    <source>
        <dbReference type="Pfam" id="PF00496"/>
    </source>
</evidence>
<dbReference type="InterPro" id="IPR000914">
    <property type="entry name" value="SBP_5_dom"/>
</dbReference>
<accession>A0A2M8AFN7</accession>
<evidence type="ECO:0000313" key="7">
    <source>
        <dbReference type="Proteomes" id="UP000230611"/>
    </source>
</evidence>
<dbReference type="EMBL" id="PFUO01000103">
    <property type="protein sequence ID" value="PJB16413.1"/>
    <property type="molecule type" value="Genomic_DNA"/>
</dbReference>
<dbReference type="GO" id="GO:0015833">
    <property type="term" value="P:peptide transport"/>
    <property type="evidence" value="ECO:0007669"/>
    <property type="project" value="TreeGrafter"/>
</dbReference>
<keyword evidence="4" id="KW-1133">Transmembrane helix</keyword>
<gene>
    <name evidence="6" type="ORF">CO116_02230</name>
</gene>
<comment type="similarity">
    <text evidence="1">Belongs to the bacterial solute-binding protein 5 family.</text>
</comment>
<keyword evidence="2" id="KW-0813">Transport</keyword>
<keyword evidence="4" id="KW-0812">Transmembrane</keyword>
<evidence type="ECO:0000256" key="2">
    <source>
        <dbReference type="ARBA" id="ARBA00022448"/>
    </source>
</evidence>
<evidence type="ECO:0000256" key="3">
    <source>
        <dbReference type="ARBA" id="ARBA00022729"/>
    </source>
</evidence>
<evidence type="ECO:0000256" key="1">
    <source>
        <dbReference type="ARBA" id="ARBA00005695"/>
    </source>
</evidence>
<proteinExistence type="inferred from homology"/>
<dbReference type="InterPro" id="IPR039424">
    <property type="entry name" value="SBP_5"/>
</dbReference>